<accession>C9ZKT7</accession>
<protein>
    <submittedName>
        <fullName evidence="1">Uncharacterized protein</fullName>
    </submittedName>
</protein>
<gene>
    <name evidence="1" type="ORF">TbgDal_III190</name>
</gene>
<reference evidence="2" key="1">
    <citation type="journal article" date="2010" name="PLoS Negl. Trop. Dis.">
        <title>The genome sequence of Trypanosoma brucei gambiense, causative agent of chronic human african trypanosomiasis.</title>
        <authorList>
            <person name="Jackson A.P."/>
            <person name="Sanders M."/>
            <person name="Berry A."/>
            <person name="McQuillan J."/>
            <person name="Aslett M.A."/>
            <person name="Quail M.A."/>
            <person name="Chukualim B."/>
            <person name="Capewell P."/>
            <person name="MacLeod A."/>
            <person name="Melville S.E."/>
            <person name="Gibson W."/>
            <person name="Barry J.D."/>
            <person name="Berriman M."/>
            <person name="Hertz-Fowler C."/>
        </authorList>
    </citation>
    <scope>NUCLEOTIDE SEQUENCE [LARGE SCALE GENOMIC DNA]</scope>
    <source>
        <strain evidence="2">MHOM/CI/86/DAL972</strain>
    </source>
</reference>
<dbReference type="Proteomes" id="UP000002316">
    <property type="component" value="Chromosome 3"/>
</dbReference>
<proteinExistence type="predicted"/>
<name>C9ZKT7_TRYB9</name>
<sequence>MMRVHMPHVVGAVDCLRCQWNKPRFDAQWTGELCSPEFEIVDFMVKLHPFYSHVVAVIGDARGHLIFTHKPRKFRAKNGRIEIDVSCQVSGINEHTTSVLQLA</sequence>
<dbReference type="GeneID" id="23858963"/>
<dbReference type="KEGG" id="tbg:TbgDal_III190"/>
<organism evidence="1 2">
    <name type="scientific">Trypanosoma brucei gambiense (strain MHOM/CI/86/DAL972)</name>
    <dbReference type="NCBI Taxonomy" id="679716"/>
    <lineage>
        <taxon>Eukaryota</taxon>
        <taxon>Discoba</taxon>
        <taxon>Euglenozoa</taxon>
        <taxon>Kinetoplastea</taxon>
        <taxon>Metakinetoplastina</taxon>
        <taxon>Trypanosomatida</taxon>
        <taxon>Trypanosomatidae</taxon>
        <taxon>Trypanosoma</taxon>
    </lineage>
</organism>
<dbReference type="AlphaFoldDB" id="C9ZKT7"/>
<dbReference type="RefSeq" id="XP_011771973.1">
    <property type="nucleotide sequence ID" value="XM_011773671.1"/>
</dbReference>
<dbReference type="EMBL" id="FN554966">
    <property type="protein sequence ID" value="CBH09680.1"/>
    <property type="molecule type" value="Genomic_DNA"/>
</dbReference>
<evidence type="ECO:0000313" key="1">
    <source>
        <dbReference type="EMBL" id="CBH09680.1"/>
    </source>
</evidence>
<evidence type="ECO:0000313" key="2">
    <source>
        <dbReference type="Proteomes" id="UP000002316"/>
    </source>
</evidence>